<comment type="caution">
    <text evidence="6">The sequence shown here is derived from an EMBL/GenBank/DDBJ whole genome shotgun (WGS) entry which is preliminary data.</text>
</comment>
<feature type="transmembrane region" description="Helical" evidence="5">
    <location>
        <begin position="88"/>
        <end position="108"/>
    </location>
</feature>
<gene>
    <name evidence="6" type="ORF">UA08_02874</name>
</gene>
<evidence type="ECO:0000313" key="6">
    <source>
        <dbReference type="EMBL" id="OKL61803.1"/>
    </source>
</evidence>
<comment type="subcellular location">
    <subcellularLocation>
        <location evidence="1">Membrane</location>
        <topology evidence="1">Multi-pass membrane protein</topology>
    </subcellularLocation>
</comment>
<feature type="transmembrane region" description="Helical" evidence="5">
    <location>
        <begin position="6"/>
        <end position="30"/>
    </location>
</feature>
<dbReference type="AlphaFoldDB" id="A0A225AQM3"/>
<dbReference type="GeneID" id="31002629"/>
<keyword evidence="4 5" id="KW-0472">Membrane</keyword>
<keyword evidence="7" id="KW-1185">Reference proteome</keyword>
<dbReference type="EMBL" id="LFMY01000003">
    <property type="protein sequence ID" value="OKL61803.1"/>
    <property type="molecule type" value="Genomic_DNA"/>
</dbReference>
<evidence type="ECO:0000256" key="5">
    <source>
        <dbReference type="SAM" id="Phobius"/>
    </source>
</evidence>
<dbReference type="GO" id="GO:0005886">
    <property type="term" value="C:plasma membrane"/>
    <property type="evidence" value="ECO:0007669"/>
    <property type="project" value="TreeGrafter"/>
</dbReference>
<dbReference type="PANTHER" id="PTHR23501:SF43">
    <property type="entry name" value="MULTIDRUG TRANSPORTER, PUTATIVE (AFU_ORTHOLOGUE AFUA_6G03040)-RELATED"/>
    <property type="match status" value="1"/>
</dbReference>
<dbReference type="GO" id="GO:0022857">
    <property type="term" value="F:transmembrane transporter activity"/>
    <property type="evidence" value="ECO:0007669"/>
    <property type="project" value="TreeGrafter"/>
</dbReference>
<evidence type="ECO:0000256" key="1">
    <source>
        <dbReference type="ARBA" id="ARBA00004141"/>
    </source>
</evidence>
<dbReference type="OrthoDB" id="440553at2759"/>
<accession>A0A225AQM3</accession>
<dbReference type="PANTHER" id="PTHR23501">
    <property type="entry name" value="MAJOR FACILITATOR SUPERFAMILY"/>
    <property type="match status" value="1"/>
</dbReference>
<keyword evidence="2 5" id="KW-0812">Transmembrane</keyword>
<evidence type="ECO:0000256" key="4">
    <source>
        <dbReference type="ARBA" id="ARBA00023136"/>
    </source>
</evidence>
<name>A0A225AQM3_TALAT</name>
<feature type="transmembrane region" description="Helical" evidence="5">
    <location>
        <begin position="51"/>
        <end position="68"/>
    </location>
</feature>
<sequence>MFAWDSLLVVTLLILGGILFCVFLAWQWNLPLYRRNSTRESVFPRDFSKHHVLMIWLLTGVFMMMLVLELPSRFRIINGSTGLDAGVRVLPLTLKIAFGSGLTGGLTARHKLPRRTLRGPDLGWNGHRARSHYPTRRYPLGSRWNEESSVDRCSRCGHIITDIGRGIRCLYGYKLVVESYAPEQTTE</sequence>
<evidence type="ECO:0000256" key="2">
    <source>
        <dbReference type="ARBA" id="ARBA00022692"/>
    </source>
</evidence>
<proteinExistence type="predicted"/>
<organism evidence="6 7">
    <name type="scientific">Talaromyces atroroseus</name>
    <dbReference type="NCBI Taxonomy" id="1441469"/>
    <lineage>
        <taxon>Eukaryota</taxon>
        <taxon>Fungi</taxon>
        <taxon>Dikarya</taxon>
        <taxon>Ascomycota</taxon>
        <taxon>Pezizomycotina</taxon>
        <taxon>Eurotiomycetes</taxon>
        <taxon>Eurotiomycetidae</taxon>
        <taxon>Eurotiales</taxon>
        <taxon>Trichocomaceae</taxon>
        <taxon>Talaromyces</taxon>
        <taxon>Talaromyces sect. Trachyspermi</taxon>
    </lineage>
</organism>
<evidence type="ECO:0000313" key="7">
    <source>
        <dbReference type="Proteomes" id="UP000214365"/>
    </source>
</evidence>
<dbReference type="RefSeq" id="XP_020121924.1">
    <property type="nucleotide sequence ID" value="XM_020264964.1"/>
</dbReference>
<protein>
    <submittedName>
        <fullName evidence="6">Uncharacterized protein</fullName>
    </submittedName>
</protein>
<dbReference type="Proteomes" id="UP000214365">
    <property type="component" value="Unassembled WGS sequence"/>
</dbReference>
<reference evidence="6 7" key="1">
    <citation type="submission" date="2015-06" db="EMBL/GenBank/DDBJ databases">
        <title>Talaromyces atroroseus IBT 11181 draft genome.</title>
        <authorList>
            <person name="Rasmussen K.B."/>
            <person name="Rasmussen S."/>
            <person name="Petersen B."/>
            <person name="Sicheritz-Ponten T."/>
            <person name="Mortensen U.H."/>
            <person name="Thrane U."/>
        </authorList>
    </citation>
    <scope>NUCLEOTIDE SEQUENCE [LARGE SCALE GENOMIC DNA]</scope>
    <source>
        <strain evidence="6 7">IBT 11181</strain>
    </source>
</reference>
<evidence type="ECO:0000256" key="3">
    <source>
        <dbReference type="ARBA" id="ARBA00022989"/>
    </source>
</evidence>
<keyword evidence="3 5" id="KW-1133">Transmembrane helix</keyword>